<dbReference type="InterPro" id="IPR047182">
    <property type="entry name" value="MRM1"/>
</dbReference>
<dbReference type="InterPro" id="IPR029026">
    <property type="entry name" value="tRNA_m1G_MTases_N"/>
</dbReference>
<dbReference type="InterPro" id="IPR004441">
    <property type="entry name" value="rRNA_MeTrfase_TrmH"/>
</dbReference>
<keyword evidence="7" id="KW-0809">Transit peptide</keyword>
<dbReference type="PANTHER" id="PTHR46103">
    <property type="entry name" value="RRNA METHYLTRANSFERASE 1, MITOCHONDRIAL"/>
    <property type="match status" value="1"/>
</dbReference>
<dbReference type="SMART" id="SM00967">
    <property type="entry name" value="SpoU_sub_bind"/>
    <property type="match status" value="1"/>
</dbReference>
<proteinExistence type="inferred from homology"/>
<evidence type="ECO:0000256" key="3">
    <source>
        <dbReference type="ARBA" id="ARBA00022552"/>
    </source>
</evidence>
<dbReference type="InterPro" id="IPR013123">
    <property type="entry name" value="SpoU_subst-bd"/>
</dbReference>
<keyword evidence="6" id="KW-0949">S-adenosyl-L-methionine</keyword>
<protein>
    <recommendedName>
        <fullName evidence="9">rRNA methyltransferase 1, mitochondrial</fullName>
    </recommendedName>
</protein>
<dbReference type="Pfam" id="PF08032">
    <property type="entry name" value="SpoU_sub_bind"/>
    <property type="match status" value="1"/>
</dbReference>
<dbReference type="InterPro" id="IPR029028">
    <property type="entry name" value="Alpha/beta_knot_MTases"/>
</dbReference>
<accession>A0A1X2ISD7</accession>
<dbReference type="Gene3D" id="3.30.1330.30">
    <property type="match status" value="1"/>
</dbReference>
<dbReference type="STRING" id="90262.A0A1X2ISD7"/>
<evidence type="ECO:0000313" key="12">
    <source>
        <dbReference type="Proteomes" id="UP000193560"/>
    </source>
</evidence>
<keyword evidence="8" id="KW-0496">Mitochondrion</keyword>
<feature type="domain" description="RNA 2-O ribose methyltransferase substrate binding" evidence="10">
    <location>
        <begin position="29"/>
        <end position="105"/>
    </location>
</feature>
<sequence>MFSPRSFSRSSLFLLKRYHSTYTTSSTEYVYGLSSVACALHAKKRTVNELYVQHRLASDSLTDIITQCKEQGIPVRTLDKGRLNNMTMNKPHQGVVLEASARRPIPIKALGWATSSNLEESVDESSYTAISTSSKSASLIFQKPRQRSPLWIALDQVQDPQNLGSIIRTAHFFGVDGLLVCSKNSAPLSAAVSKVSSGAMEIMDVYTTQHLVKFLETSRDEGWHIIGAASESTDTEGDQYNNNTSTKPRILVFGNEGTGLRTNVKRCCDSLISIPGAQRNGITQHSGFVDSLNVGVAMGVLVSTLL</sequence>
<comment type="subcellular location">
    <subcellularLocation>
        <location evidence="1">Mitochondrion</location>
    </subcellularLocation>
</comment>
<gene>
    <name evidence="11" type="ORF">BCR42DRAFT_407577</name>
</gene>
<evidence type="ECO:0000256" key="6">
    <source>
        <dbReference type="ARBA" id="ARBA00022691"/>
    </source>
</evidence>
<evidence type="ECO:0000256" key="5">
    <source>
        <dbReference type="ARBA" id="ARBA00022679"/>
    </source>
</evidence>
<keyword evidence="3" id="KW-0698">rRNA processing</keyword>
<evidence type="ECO:0000256" key="2">
    <source>
        <dbReference type="ARBA" id="ARBA00007228"/>
    </source>
</evidence>
<evidence type="ECO:0000256" key="9">
    <source>
        <dbReference type="ARBA" id="ARBA00034881"/>
    </source>
</evidence>
<dbReference type="GO" id="GO:0005739">
    <property type="term" value="C:mitochondrion"/>
    <property type="evidence" value="ECO:0007669"/>
    <property type="project" value="UniProtKB-SubCell"/>
</dbReference>
<dbReference type="CDD" id="cd18105">
    <property type="entry name" value="SpoU-like_MRM1"/>
    <property type="match status" value="1"/>
</dbReference>
<comment type="similarity">
    <text evidence="2">Belongs to the class IV-like SAM-binding methyltransferase superfamily. RNA methyltransferase TrmH family.</text>
</comment>
<dbReference type="GO" id="GO:0003723">
    <property type="term" value="F:RNA binding"/>
    <property type="evidence" value="ECO:0007669"/>
    <property type="project" value="InterPro"/>
</dbReference>
<evidence type="ECO:0000256" key="7">
    <source>
        <dbReference type="ARBA" id="ARBA00022946"/>
    </source>
</evidence>
<comment type="caution">
    <text evidence="11">The sequence shown here is derived from an EMBL/GenBank/DDBJ whole genome shotgun (WGS) entry which is preliminary data.</text>
</comment>
<evidence type="ECO:0000259" key="10">
    <source>
        <dbReference type="SMART" id="SM00967"/>
    </source>
</evidence>
<keyword evidence="12" id="KW-1185">Reference proteome</keyword>
<dbReference type="Pfam" id="PF00588">
    <property type="entry name" value="SpoU_methylase"/>
    <property type="match status" value="1"/>
</dbReference>
<dbReference type="InterPro" id="IPR047261">
    <property type="entry name" value="MRM1_MeTrfase_dom"/>
</dbReference>
<name>A0A1X2ISD7_9FUNG</name>
<reference evidence="11 12" key="1">
    <citation type="submission" date="2016-07" db="EMBL/GenBank/DDBJ databases">
        <title>Pervasive Adenine N6-methylation of Active Genes in Fungi.</title>
        <authorList>
            <consortium name="DOE Joint Genome Institute"/>
            <person name="Mondo S.J."/>
            <person name="Dannebaum R.O."/>
            <person name="Kuo R.C."/>
            <person name="Labutti K."/>
            <person name="Haridas S."/>
            <person name="Kuo A."/>
            <person name="Salamov A."/>
            <person name="Ahrendt S.R."/>
            <person name="Lipzen A."/>
            <person name="Sullivan W."/>
            <person name="Andreopoulos W.B."/>
            <person name="Clum A."/>
            <person name="Lindquist E."/>
            <person name="Daum C."/>
            <person name="Ramamoorthy G.K."/>
            <person name="Gryganskyi A."/>
            <person name="Culley D."/>
            <person name="Magnuson J.K."/>
            <person name="James T.Y."/>
            <person name="O'Malley M.A."/>
            <person name="Stajich J.E."/>
            <person name="Spatafora J.W."/>
            <person name="Visel A."/>
            <person name="Grigoriev I.V."/>
        </authorList>
    </citation>
    <scope>NUCLEOTIDE SEQUENCE [LARGE SCALE GENOMIC DNA]</scope>
    <source>
        <strain evidence="11 12">NRRL 1336</strain>
    </source>
</reference>
<organism evidence="11 12">
    <name type="scientific">Absidia repens</name>
    <dbReference type="NCBI Taxonomy" id="90262"/>
    <lineage>
        <taxon>Eukaryota</taxon>
        <taxon>Fungi</taxon>
        <taxon>Fungi incertae sedis</taxon>
        <taxon>Mucoromycota</taxon>
        <taxon>Mucoromycotina</taxon>
        <taxon>Mucoromycetes</taxon>
        <taxon>Mucorales</taxon>
        <taxon>Cunninghamellaceae</taxon>
        <taxon>Absidia</taxon>
    </lineage>
</organism>
<dbReference type="Gene3D" id="3.40.1280.10">
    <property type="match status" value="1"/>
</dbReference>
<evidence type="ECO:0000256" key="1">
    <source>
        <dbReference type="ARBA" id="ARBA00004173"/>
    </source>
</evidence>
<evidence type="ECO:0000256" key="8">
    <source>
        <dbReference type="ARBA" id="ARBA00023128"/>
    </source>
</evidence>
<dbReference type="InterPro" id="IPR029064">
    <property type="entry name" value="Ribosomal_eL30-like_sf"/>
</dbReference>
<dbReference type="PANTHER" id="PTHR46103:SF1">
    <property type="entry name" value="RRNA METHYLTRANSFERASE 1, MITOCHONDRIAL"/>
    <property type="match status" value="1"/>
</dbReference>
<keyword evidence="5 11" id="KW-0808">Transferase</keyword>
<dbReference type="InterPro" id="IPR001537">
    <property type="entry name" value="SpoU_MeTrfase"/>
</dbReference>
<keyword evidence="4 11" id="KW-0489">Methyltransferase</keyword>
<evidence type="ECO:0000256" key="4">
    <source>
        <dbReference type="ARBA" id="ARBA00022603"/>
    </source>
</evidence>
<dbReference type="SUPFAM" id="SSF55315">
    <property type="entry name" value="L30e-like"/>
    <property type="match status" value="1"/>
</dbReference>
<dbReference type="SUPFAM" id="SSF75217">
    <property type="entry name" value="alpha/beta knot"/>
    <property type="match status" value="1"/>
</dbReference>
<dbReference type="AlphaFoldDB" id="A0A1X2ISD7"/>
<dbReference type="NCBIfam" id="TIGR00186">
    <property type="entry name" value="rRNA_methyl_3"/>
    <property type="match status" value="1"/>
</dbReference>
<dbReference type="OrthoDB" id="270651at2759"/>
<dbReference type="GO" id="GO:0016435">
    <property type="term" value="F:rRNA (guanine) methyltransferase activity"/>
    <property type="evidence" value="ECO:0007669"/>
    <property type="project" value="TreeGrafter"/>
</dbReference>
<dbReference type="Proteomes" id="UP000193560">
    <property type="component" value="Unassembled WGS sequence"/>
</dbReference>
<dbReference type="EMBL" id="MCGE01000005">
    <property type="protein sequence ID" value="ORZ21460.1"/>
    <property type="molecule type" value="Genomic_DNA"/>
</dbReference>
<evidence type="ECO:0000313" key="11">
    <source>
        <dbReference type="EMBL" id="ORZ21460.1"/>
    </source>
</evidence>